<accession>A0ABQ1I0D4</accession>
<keyword evidence="3" id="KW-1185">Reference proteome</keyword>
<sequence length="157" mass="17183">MPWLSFVAFKLNWLAAFFWGADAELLMLLGIVALIALQSYRFGYAVLLPCALLAGLGIAADWLLVWLELLSFKQPGLPLFMALLWVSFALLLPSLLALGRTLLLLVVGIMGPVSYYLANLAEVLSLQPSSELTAVLLLPLWTGLACLALYLLEPRHA</sequence>
<organism evidence="2 3">
    <name type="scientific">Agarivorans gilvus</name>
    <dbReference type="NCBI Taxonomy" id="680279"/>
    <lineage>
        <taxon>Bacteria</taxon>
        <taxon>Pseudomonadati</taxon>
        <taxon>Pseudomonadota</taxon>
        <taxon>Gammaproteobacteria</taxon>
        <taxon>Alteromonadales</taxon>
        <taxon>Alteromonadaceae</taxon>
        <taxon>Agarivorans</taxon>
    </lineage>
</organism>
<comment type="caution">
    <text evidence="2">The sequence shown here is derived from an EMBL/GenBank/DDBJ whole genome shotgun (WGS) entry which is preliminary data.</text>
</comment>
<dbReference type="InterPro" id="IPR021306">
    <property type="entry name" value="DUF2878"/>
</dbReference>
<name>A0ABQ1I0D4_9ALTE</name>
<evidence type="ECO:0000256" key="1">
    <source>
        <dbReference type="SAM" id="Phobius"/>
    </source>
</evidence>
<evidence type="ECO:0000313" key="3">
    <source>
        <dbReference type="Proteomes" id="UP000651977"/>
    </source>
</evidence>
<evidence type="ECO:0008006" key="4">
    <source>
        <dbReference type="Google" id="ProtNLM"/>
    </source>
</evidence>
<dbReference type="Pfam" id="PF11086">
    <property type="entry name" value="DUF2878"/>
    <property type="match status" value="1"/>
</dbReference>
<keyword evidence="1" id="KW-0472">Membrane</keyword>
<dbReference type="Proteomes" id="UP000651977">
    <property type="component" value="Unassembled WGS sequence"/>
</dbReference>
<proteinExistence type="predicted"/>
<feature type="transmembrane region" description="Helical" evidence="1">
    <location>
        <begin position="77"/>
        <end position="95"/>
    </location>
</feature>
<keyword evidence="1" id="KW-0812">Transmembrane</keyword>
<protein>
    <recommendedName>
        <fullName evidence="4">DUF2878 domain-containing protein</fullName>
    </recommendedName>
</protein>
<evidence type="ECO:0000313" key="2">
    <source>
        <dbReference type="EMBL" id="GGB02165.1"/>
    </source>
</evidence>
<keyword evidence="1" id="KW-1133">Transmembrane helix</keyword>
<reference evidence="3" key="1">
    <citation type="journal article" date="2019" name="Int. J. Syst. Evol. Microbiol.">
        <title>The Global Catalogue of Microorganisms (GCM) 10K type strain sequencing project: providing services to taxonomists for standard genome sequencing and annotation.</title>
        <authorList>
            <consortium name="The Broad Institute Genomics Platform"/>
            <consortium name="The Broad Institute Genome Sequencing Center for Infectious Disease"/>
            <person name="Wu L."/>
            <person name="Ma J."/>
        </authorList>
    </citation>
    <scope>NUCLEOTIDE SEQUENCE [LARGE SCALE GENOMIC DNA]</scope>
    <source>
        <strain evidence="3">CGMCC 1.10131</strain>
    </source>
</reference>
<gene>
    <name evidence="2" type="ORF">GCM10007414_14290</name>
</gene>
<dbReference type="RefSeq" id="WP_055734468.1">
    <property type="nucleotide sequence ID" value="NZ_BMDY01000007.1"/>
</dbReference>
<feature type="transmembrane region" description="Helical" evidence="1">
    <location>
        <begin position="44"/>
        <end position="65"/>
    </location>
</feature>
<feature type="transmembrane region" description="Helical" evidence="1">
    <location>
        <begin position="102"/>
        <end position="120"/>
    </location>
</feature>
<feature type="transmembrane region" description="Helical" evidence="1">
    <location>
        <begin position="12"/>
        <end position="37"/>
    </location>
</feature>
<dbReference type="EMBL" id="BMDY01000007">
    <property type="protein sequence ID" value="GGB02165.1"/>
    <property type="molecule type" value="Genomic_DNA"/>
</dbReference>
<feature type="transmembrane region" description="Helical" evidence="1">
    <location>
        <begin position="132"/>
        <end position="152"/>
    </location>
</feature>